<evidence type="ECO:0000256" key="2">
    <source>
        <dbReference type="ARBA" id="ARBA00022737"/>
    </source>
</evidence>
<dbReference type="Gene3D" id="3.40.50.300">
    <property type="entry name" value="P-loop containing nucleotide triphosphate hydrolases"/>
    <property type="match status" value="2"/>
</dbReference>
<dbReference type="InterPro" id="IPR003439">
    <property type="entry name" value="ABC_transporter-like_ATP-bd"/>
</dbReference>
<proteinExistence type="predicted"/>
<reference evidence="6 7" key="1">
    <citation type="journal article" date="2014" name="Int. J. Syst. Evol. Microbiol.">
        <title>Complete genome sequence of Corynebacterium casei LMG S-19264T (=DSM 44701T), isolated from a smear-ripened cheese.</title>
        <authorList>
            <consortium name="US DOE Joint Genome Institute (JGI-PGF)"/>
            <person name="Walter F."/>
            <person name="Albersmeier A."/>
            <person name="Kalinowski J."/>
            <person name="Ruckert C."/>
        </authorList>
    </citation>
    <scope>NUCLEOTIDE SEQUENCE [LARGE SCALE GENOMIC DNA]</scope>
    <source>
        <strain evidence="6 7">CGMCC 1.12976</strain>
    </source>
</reference>
<dbReference type="Pfam" id="PF00005">
    <property type="entry name" value="ABC_tran"/>
    <property type="match status" value="2"/>
</dbReference>
<keyword evidence="4 6" id="KW-0067">ATP-binding</keyword>
<organism evidence="6 7">
    <name type="scientific">Subtercola lobariae</name>
    <dbReference type="NCBI Taxonomy" id="1588641"/>
    <lineage>
        <taxon>Bacteria</taxon>
        <taxon>Bacillati</taxon>
        <taxon>Actinomycetota</taxon>
        <taxon>Actinomycetes</taxon>
        <taxon>Micrococcales</taxon>
        <taxon>Microbacteriaceae</taxon>
        <taxon>Subtercola</taxon>
    </lineage>
</organism>
<evidence type="ECO:0000256" key="3">
    <source>
        <dbReference type="ARBA" id="ARBA00022741"/>
    </source>
</evidence>
<keyword evidence="7" id="KW-1185">Reference proteome</keyword>
<dbReference type="InterPro" id="IPR003593">
    <property type="entry name" value="AAA+_ATPase"/>
</dbReference>
<evidence type="ECO:0000259" key="5">
    <source>
        <dbReference type="PROSITE" id="PS50893"/>
    </source>
</evidence>
<keyword evidence="2" id="KW-0677">Repeat</keyword>
<name>A0A917ETK7_9MICO</name>
<dbReference type="InterPro" id="IPR050107">
    <property type="entry name" value="ABC_carbohydrate_import_ATPase"/>
</dbReference>
<evidence type="ECO:0000313" key="7">
    <source>
        <dbReference type="Proteomes" id="UP000598775"/>
    </source>
</evidence>
<comment type="caution">
    <text evidence="6">The sequence shown here is derived from an EMBL/GenBank/DDBJ whole genome shotgun (WGS) entry which is preliminary data.</text>
</comment>
<dbReference type="SMART" id="SM00382">
    <property type="entry name" value="AAA"/>
    <property type="match status" value="1"/>
</dbReference>
<evidence type="ECO:0000313" key="6">
    <source>
        <dbReference type="EMBL" id="GGF10266.1"/>
    </source>
</evidence>
<dbReference type="PANTHER" id="PTHR43790:SF9">
    <property type="entry name" value="GALACTOFURANOSE TRANSPORTER ATP-BINDING PROTEIN YTFR"/>
    <property type="match status" value="1"/>
</dbReference>
<feature type="domain" description="ABC transporter" evidence="5">
    <location>
        <begin position="20"/>
        <end position="544"/>
    </location>
</feature>
<evidence type="ECO:0000256" key="4">
    <source>
        <dbReference type="ARBA" id="ARBA00022840"/>
    </source>
</evidence>
<dbReference type="RefSeq" id="WP_188671811.1">
    <property type="nucleotide sequence ID" value="NZ_BMGP01000001.1"/>
</dbReference>
<keyword evidence="1" id="KW-0813">Transport</keyword>
<dbReference type="PROSITE" id="PS00211">
    <property type="entry name" value="ABC_TRANSPORTER_1"/>
    <property type="match status" value="1"/>
</dbReference>
<dbReference type="GO" id="GO:0005524">
    <property type="term" value="F:ATP binding"/>
    <property type="evidence" value="ECO:0007669"/>
    <property type="project" value="UniProtKB-KW"/>
</dbReference>
<dbReference type="GO" id="GO:0016887">
    <property type="term" value="F:ATP hydrolysis activity"/>
    <property type="evidence" value="ECO:0007669"/>
    <property type="project" value="InterPro"/>
</dbReference>
<dbReference type="SUPFAM" id="SSF52540">
    <property type="entry name" value="P-loop containing nucleoside triphosphate hydrolases"/>
    <property type="match status" value="2"/>
</dbReference>
<dbReference type="PROSITE" id="PS50893">
    <property type="entry name" value="ABC_TRANSPORTER_2"/>
    <property type="match status" value="1"/>
</dbReference>
<dbReference type="Proteomes" id="UP000598775">
    <property type="component" value="Unassembled WGS sequence"/>
</dbReference>
<dbReference type="InterPro" id="IPR027417">
    <property type="entry name" value="P-loop_NTPase"/>
</dbReference>
<keyword evidence="3" id="KW-0547">Nucleotide-binding</keyword>
<dbReference type="PANTHER" id="PTHR43790">
    <property type="entry name" value="CARBOHYDRATE TRANSPORT ATP-BINDING PROTEIN MG119-RELATED"/>
    <property type="match status" value="1"/>
</dbReference>
<dbReference type="InterPro" id="IPR017871">
    <property type="entry name" value="ABC_transporter-like_CS"/>
</dbReference>
<dbReference type="CDD" id="cd03215">
    <property type="entry name" value="ABC_Carb_Monos_II"/>
    <property type="match status" value="1"/>
</dbReference>
<sequence>MITESKAAGGGDRLLATPAVRLRNLSKTFGTTTVLHQLDLDIAAGETRGLVGENGSGKSTLIKILAGFHQPDHGAEIEIGETRLEGGLTPLLARELGLTFVHQDLALVTSLSVSDNMTMNALAASPSWRVSPKAELRATQTLLDSYELGVDARAAVSSLTQLQRAMVAIVRAIDGVKHSSSQGQSSLLVLDEPTVFLPKTDRTLLFDLARRHTNAGGCVLFVSHDLEECLEVTDTITVLRDGRLQGTLVSNDSDRADIIRMMVGKELNVVSHRRAVTPSGLATAATASTASAGSAPAAPDARPSALTVRELSDPAVHGISFDIAQGEVVGLTGLLGSGFEEVPYLVAGAGRGASGTIAVAGREFRARSLRPIDAIEAGIALIPGDRARQGSVSSLSVLDNISVQSLRANRRRFVIDWKGIRAASQQLITDYDVRPPKLDATYGTLSGGNQQKVMLAKWMQTGPKVVLLHEPTQGVDIGAREQIFDIVRAGADAGAGVLCASADQEQLALLCDRVLVMRDGSIVAELVGDDITKAAIASASLGSAPRSTDRSDSRKATRS</sequence>
<gene>
    <name evidence="6" type="primary">rbsA</name>
    <name evidence="6" type="ORF">GCM10011399_00150</name>
</gene>
<dbReference type="EMBL" id="BMGP01000001">
    <property type="protein sequence ID" value="GGF10266.1"/>
    <property type="molecule type" value="Genomic_DNA"/>
</dbReference>
<accession>A0A917ETK7</accession>
<evidence type="ECO:0000256" key="1">
    <source>
        <dbReference type="ARBA" id="ARBA00022448"/>
    </source>
</evidence>
<protein>
    <submittedName>
        <fullName evidence="6">Ribose import ATP-binding protein RbsA</fullName>
    </submittedName>
</protein>
<dbReference type="AlphaFoldDB" id="A0A917ETK7"/>